<proteinExistence type="predicted"/>
<gene>
    <name evidence="1" type="ORF">PSYICH_LOCUS926</name>
</gene>
<accession>A0A9P0CE64</accession>
<dbReference type="Proteomes" id="UP001153636">
    <property type="component" value="Chromosome 1"/>
</dbReference>
<organism evidence="1 2">
    <name type="scientific">Psylliodes chrysocephalus</name>
    <dbReference type="NCBI Taxonomy" id="3402493"/>
    <lineage>
        <taxon>Eukaryota</taxon>
        <taxon>Metazoa</taxon>
        <taxon>Ecdysozoa</taxon>
        <taxon>Arthropoda</taxon>
        <taxon>Hexapoda</taxon>
        <taxon>Insecta</taxon>
        <taxon>Pterygota</taxon>
        <taxon>Neoptera</taxon>
        <taxon>Endopterygota</taxon>
        <taxon>Coleoptera</taxon>
        <taxon>Polyphaga</taxon>
        <taxon>Cucujiformia</taxon>
        <taxon>Chrysomeloidea</taxon>
        <taxon>Chrysomelidae</taxon>
        <taxon>Galerucinae</taxon>
        <taxon>Alticini</taxon>
        <taxon>Psylliodes</taxon>
    </lineage>
</organism>
<evidence type="ECO:0000313" key="1">
    <source>
        <dbReference type="EMBL" id="CAH1099098.1"/>
    </source>
</evidence>
<evidence type="ECO:0000313" key="2">
    <source>
        <dbReference type="Proteomes" id="UP001153636"/>
    </source>
</evidence>
<dbReference type="EMBL" id="OV651813">
    <property type="protein sequence ID" value="CAH1099098.1"/>
    <property type="molecule type" value="Genomic_DNA"/>
</dbReference>
<reference evidence="1" key="1">
    <citation type="submission" date="2022-01" db="EMBL/GenBank/DDBJ databases">
        <authorList>
            <person name="King R."/>
        </authorList>
    </citation>
    <scope>NUCLEOTIDE SEQUENCE</scope>
</reference>
<protein>
    <submittedName>
        <fullName evidence="1">Uncharacterized protein</fullName>
    </submittedName>
</protein>
<keyword evidence="2" id="KW-1185">Reference proteome</keyword>
<sequence length="126" mass="14216">MKLKPWGQAFWKLMDGNRNPTLCKVLGGVQVGVPPPIQTAASVDISLDSESCVSVPETAKSTASQKMEKPRLPETAETQNLLTTELQRLVLLKQLEVLRLKKRKLMRELEQEELLVTENDKVYTQL</sequence>
<name>A0A9P0CE64_9CUCU</name>
<dbReference type="AlphaFoldDB" id="A0A9P0CE64"/>